<name>A0A699ZFT3_HAELA</name>
<organism evidence="2 3">
    <name type="scientific">Haematococcus lacustris</name>
    <name type="common">Green alga</name>
    <name type="synonym">Haematococcus pluvialis</name>
    <dbReference type="NCBI Taxonomy" id="44745"/>
    <lineage>
        <taxon>Eukaryota</taxon>
        <taxon>Viridiplantae</taxon>
        <taxon>Chlorophyta</taxon>
        <taxon>core chlorophytes</taxon>
        <taxon>Chlorophyceae</taxon>
        <taxon>CS clade</taxon>
        <taxon>Chlamydomonadales</taxon>
        <taxon>Haematococcaceae</taxon>
        <taxon>Haematococcus</taxon>
    </lineage>
</organism>
<dbReference type="EMBL" id="BLLF01001271">
    <property type="protein sequence ID" value="GFH18249.1"/>
    <property type="molecule type" value="Genomic_DNA"/>
</dbReference>
<dbReference type="AlphaFoldDB" id="A0A699ZFT3"/>
<gene>
    <name evidence="2" type="ORF">HaLaN_15019</name>
</gene>
<keyword evidence="3" id="KW-1185">Reference proteome</keyword>
<feature type="region of interest" description="Disordered" evidence="1">
    <location>
        <begin position="169"/>
        <end position="195"/>
    </location>
</feature>
<protein>
    <submittedName>
        <fullName evidence="2">Uncharacterized protein</fullName>
    </submittedName>
</protein>
<sequence>MDAQLSDVSHVCSDQGGNLYGITRQTDGAPSDIFIFDLRKQLLDAEGDAALGQSTFTLSSAHAHTLVKTTPPIRFQVDSITVSANGRHLAVAGYDFEDEDRAVVVVVDLYGGRLLQSPAGGLRPAPAAVAGVSKLGAVAARGLYKEQQCSAHIVDYQLFASRPGLRITQRSSKARRQEATGGGQGRQGGARQEGAALPEDRCGHLRVAATALSCVQCPTGLLQACPPPCPAYPVVCRPAPWPHYLPAHLTPTHAN</sequence>
<evidence type="ECO:0000313" key="3">
    <source>
        <dbReference type="Proteomes" id="UP000485058"/>
    </source>
</evidence>
<reference evidence="2 3" key="1">
    <citation type="submission" date="2020-02" db="EMBL/GenBank/DDBJ databases">
        <title>Draft genome sequence of Haematococcus lacustris strain NIES-144.</title>
        <authorList>
            <person name="Morimoto D."/>
            <person name="Nakagawa S."/>
            <person name="Yoshida T."/>
            <person name="Sawayama S."/>
        </authorList>
    </citation>
    <scope>NUCLEOTIDE SEQUENCE [LARGE SCALE GENOMIC DNA]</scope>
    <source>
        <strain evidence="2 3">NIES-144</strain>
    </source>
</reference>
<dbReference type="Proteomes" id="UP000485058">
    <property type="component" value="Unassembled WGS sequence"/>
</dbReference>
<proteinExistence type="predicted"/>
<dbReference type="InterPro" id="IPR011044">
    <property type="entry name" value="Quino_amine_DH_bsu"/>
</dbReference>
<comment type="caution">
    <text evidence="2">The sequence shown here is derived from an EMBL/GenBank/DDBJ whole genome shotgun (WGS) entry which is preliminary data.</text>
</comment>
<evidence type="ECO:0000313" key="2">
    <source>
        <dbReference type="EMBL" id="GFH18249.1"/>
    </source>
</evidence>
<feature type="non-terminal residue" evidence="2">
    <location>
        <position position="1"/>
    </location>
</feature>
<accession>A0A699ZFT3</accession>
<evidence type="ECO:0000256" key="1">
    <source>
        <dbReference type="SAM" id="MobiDB-lite"/>
    </source>
</evidence>
<dbReference type="SUPFAM" id="SSF50969">
    <property type="entry name" value="YVTN repeat-like/Quinoprotein amine dehydrogenase"/>
    <property type="match status" value="1"/>
</dbReference>